<keyword evidence="6" id="KW-1185">Reference proteome</keyword>
<dbReference type="Pfam" id="PF00196">
    <property type="entry name" value="GerE"/>
    <property type="match status" value="2"/>
</dbReference>
<dbReference type="SUPFAM" id="SSF46894">
    <property type="entry name" value="C-terminal effector domain of the bipartite response regulators"/>
    <property type="match status" value="2"/>
</dbReference>
<keyword evidence="1" id="KW-0805">Transcription regulation</keyword>
<dbReference type="PANTHER" id="PTHR44688:SF16">
    <property type="entry name" value="DNA-BINDING TRANSCRIPTIONAL ACTIVATOR DEVR_DOSR"/>
    <property type="match status" value="1"/>
</dbReference>
<dbReference type="InterPro" id="IPR036388">
    <property type="entry name" value="WH-like_DNA-bd_sf"/>
</dbReference>
<dbReference type="PANTHER" id="PTHR44688">
    <property type="entry name" value="DNA-BINDING TRANSCRIPTIONAL ACTIVATOR DEVR_DOSR"/>
    <property type="match status" value="1"/>
</dbReference>
<dbReference type="GO" id="GO:0006355">
    <property type="term" value="P:regulation of DNA-templated transcription"/>
    <property type="evidence" value="ECO:0007669"/>
    <property type="project" value="InterPro"/>
</dbReference>
<evidence type="ECO:0000313" key="5">
    <source>
        <dbReference type="EMBL" id="GJM64640.1"/>
    </source>
</evidence>
<evidence type="ECO:0000256" key="2">
    <source>
        <dbReference type="ARBA" id="ARBA00023125"/>
    </source>
</evidence>
<dbReference type="Gene3D" id="1.10.10.10">
    <property type="entry name" value="Winged helix-like DNA-binding domain superfamily/Winged helix DNA-binding domain"/>
    <property type="match status" value="2"/>
</dbReference>
<name>A0AAN4W5T3_9BACT</name>
<dbReference type="GO" id="GO:0003677">
    <property type="term" value="F:DNA binding"/>
    <property type="evidence" value="ECO:0007669"/>
    <property type="project" value="UniProtKB-KW"/>
</dbReference>
<gene>
    <name evidence="5" type="ORF">PEDI_51920</name>
</gene>
<evidence type="ECO:0000313" key="6">
    <source>
        <dbReference type="Proteomes" id="UP001310022"/>
    </source>
</evidence>
<dbReference type="AlphaFoldDB" id="A0AAN4W5T3"/>
<dbReference type="CDD" id="cd06170">
    <property type="entry name" value="LuxR_C_like"/>
    <property type="match status" value="1"/>
</dbReference>
<evidence type="ECO:0000259" key="4">
    <source>
        <dbReference type="PROSITE" id="PS50043"/>
    </source>
</evidence>
<dbReference type="SMART" id="SM00421">
    <property type="entry name" value="HTH_LUXR"/>
    <property type="match status" value="2"/>
</dbReference>
<dbReference type="Proteomes" id="UP001310022">
    <property type="component" value="Unassembled WGS sequence"/>
</dbReference>
<feature type="domain" description="HTH luxR-type" evidence="4">
    <location>
        <begin position="12"/>
        <end position="77"/>
    </location>
</feature>
<organism evidence="5 6">
    <name type="scientific">Persicobacter diffluens</name>
    <dbReference type="NCBI Taxonomy" id="981"/>
    <lineage>
        <taxon>Bacteria</taxon>
        <taxon>Pseudomonadati</taxon>
        <taxon>Bacteroidota</taxon>
        <taxon>Cytophagia</taxon>
        <taxon>Cytophagales</taxon>
        <taxon>Persicobacteraceae</taxon>
        <taxon>Persicobacter</taxon>
    </lineage>
</organism>
<comment type="caution">
    <text evidence="5">The sequence shown here is derived from an EMBL/GenBank/DDBJ whole genome shotgun (WGS) entry which is preliminary data.</text>
</comment>
<sequence>MTMVCPRLQAAPTFPLDSLTIPERKCLILIYKGYSNENISAMLNISLRTFYRRRSKILEKAECENVRELWAKYHDILRSDFFKASSERILNDRETAIIEMILAGLSYELIGDKLCIEVVTVKYHISKIYQKLSIKNKTDLFIVMNSMAKTS</sequence>
<dbReference type="EMBL" id="BQKE01000006">
    <property type="protein sequence ID" value="GJM64640.1"/>
    <property type="molecule type" value="Genomic_DNA"/>
</dbReference>
<proteinExistence type="predicted"/>
<dbReference type="PRINTS" id="PR00038">
    <property type="entry name" value="HTHLUXR"/>
</dbReference>
<dbReference type="InterPro" id="IPR000792">
    <property type="entry name" value="Tscrpt_reg_LuxR_C"/>
</dbReference>
<evidence type="ECO:0000256" key="1">
    <source>
        <dbReference type="ARBA" id="ARBA00023015"/>
    </source>
</evidence>
<dbReference type="PROSITE" id="PS50043">
    <property type="entry name" value="HTH_LUXR_2"/>
    <property type="match status" value="2"/>
</dbReference>
<accession>A0AAN4W5T3</accession>
<protein>
    <recommendedName>
        <fullName evidence="4">HTH luxR-type domain-containing protein</fullName>
    </recommendedName>
</protein>
<reference evidence="5 6" key="1">
    <citation type="submission" date="2021-12" db="EMBL/GenBank/DDBJ databases">
        <title>Genome sequencing of bacteria with rrn-lacking chromosome and rrn-plasmid.</title>
        <authorList>
            <person name="Anda M."/>
            <person name="Iwasaki W."/>
        </authorList>
    </citation>
    <scope>NUCLEOTIDE SEQUENCE [LARGE SCALE GENOMIC DNA]</scope>
    <source>
        <strain evidence="5 6">NBRC 15940</strain>
    </source>
</reference>
<dbReference type="InterPro" id="IPR016032">
    <property type="entry name" value="Sig_transdc_resp-reg_C-effctor"/>
</dbReference>
<keyword evidence="3" id="KW-0804">Transcription</keyword>
<evidence type="ECO:0000256" key="3">
    <source>
        <dbReference type="ARBA" id="ARBA00023163"/>
    </source>
</evidence>
<feature type="domain" description="HTH luxR-type" evidence="4">
    <location>
        <begin position="83"/>
        <end position="148"/>
    </location>
</feature>
<keyword evidence="2" id="KW-0238">DNA-binding</keyword>
<dbReference type="RefSeq" id="WP_338239705.1">
    <property type="nucleotide sequence ID" value="NZ_BQKE01000006.1"/>
</dbReference>